<accession>A0A103XTB8</accession>
<evidence type="ECO:0000313" key="1">
    <source>
        <dbReference type="EMBL" id="KVH96481.1"/>
    </source>
</evidence>
<proteinExistence type="predicted"/>
<name>A0A103XTB8_CYNCS</name>
<evidence type="ECO:0000313" key="2">
    <source>
        <dbReference type="Proteomes" id="UP000243975"/>
    </source>
</evidence>
<gene>
    <name evidence="1" type="ORF">Ccrd_001432</name>
</gene>
<protein>
    <submittedName>
        <fullName evidence="1">Uncharacterized protein</fullName>
    </submittedName>
</protein>
<dbReference type="EMBL" id="LEKV01004289">
    <property type="protein sequence ID" value="KVH96481.1"/>
    <property type="molecule type" value="Genomic_DNA"/>
</dbReference>
<reference evidence="1 2" key="1">
    <citation type="journal article" date="2016" name="Sci. Rep.">
        <title>The genome sequence of the outbreeding globe artichoke constructed de novo incorporating a phase-aware low-pass sequencing strategy of F1 progeny.</title>
        <authorList>
            <person name="Scaglione D."/>
            <person name="Reyes-Chin-Wo S."/>
            <person name="Acquadro A."/>
            <person name="Froenicke L."/>
            <person name="Portis E."/>
            <person name="Beitel C."/>
            <person name="Tirone M."/>
            <person name="Mauro R."/>
            <person name="Lo Monaco A."/>
            <person name="Mauromicale G."/>
            <person name="Faccioli P."/>
            <person name="Cattivelli L."/>
            <person name="Rieseberg L."/>
            <person name="Michelmore R."/>
            <person name="Lanteri S."/>
        </authorList>
    </citation>
    <scope>NUCLEOTIDE SEQUENCE [LARGE SCALE GENOMIC DNA]</scope>
    <source>
        <strain evidence="1">2C</strain>
    </source>
</reference>
<dbReference type="AlphaFoldDB" id="A0A103XTB8"/>
<sequence length="31" mass="3552">MGGSKTTSSNQKFEVFISPHLLQNPSNFYEY</sequence>
<keyword evidence="2" id="KW-1185">Reference proteome</keyword>
<dbReference type="Gramene" id="KVH96481">
    <property type="protein sequence ID" value="KVH96481"/>
    <property type="gene ID" value="Ccrd_001432"/>
</dbReference>
<dbReference type="Proteomes" id="UP000243975">
    <property type="component" value="Unassembled WGS sequence"/>
</dbReference>
<organism evidence="1 2">
    <name type="scientific">Cynara cardunculus var. scolymus</name>
    <name type="common">Globe artichoke</name>
    <name type="synonym">Cynara scolymus</name>
    <dbReference type="NCBI Taxonomy" id="59895"/>
    <lineage>
        <taxon>Eukaryota</taxon>
        <taxon>Viridiplantae</taxon>
        <taxon>Streptophyta</taxon>
        <taxon>Embryophyta</taxon>
        <taxon>Tracheophyta</taxon>
        <taxon>Spermatophyta</taxon>
        <taxon>Magnoliopsida</taxon>
        <taxon>eudicotyledons</taxon>
        <taxon>Gunneridae</taxon>
        <taxon>Pentapetalae</taxon>
        <taxon>asterids</taxon>
        <taxon>campanulids</taxon>
        <taxon>Asterales</taxon>
        <taxon>Asteraceae</taxon>
        <taxon>Carduoideae</taxon>
        <taxon>Cardueae</taxon>
        <taxon>Carduinae</taxon>
        <taxon>Cynara</taxon>
    </lineage>
</organism>
<comment type="caution">
    <text evidence="1">The sequence shown here is derived from an EMBL/GenBank/DDBJ whole genome shotgun (WGS) entry which is preliminary data.</text>
</comment>